<keyword evidence="1" id="KW-1133">Transmembrane helix</keyword>
<dbReference type="Proteomes" id="UP001300672">
    <property type="component" value="Chromosome"/>
</dbReference>
<dbReference type="EMBL" id="CP124755">
    <property type="protein sequence ID" value="WGZ91260.1"/>
    <property type="molecule type" value="Genomic_DNA"/>
</dbReference>
<dbReference type="Gene3D" id="1.20.950.20">
    <property type="entry name" value="Transmembrane di-heme cytochromes, Chain C"/>
    <property type="match status" value="1"/>
</dbReference>
<feature type="transmembrane region" description="Helical" evidence="1">
    <location>
        <begin position="148"/>
        <end position="168"/>
    </location>
</feature>
<protein>
    <recommendedName>
        <fullName evidence="3">Nitrate reductase gamma subunit</fullName>
    </recommendedName>
</protein>
<dbReference type="KEGG" id="tdu:QJT80_02025"/>
<feature type="transmembrane region" description="Helical" evidence="1">
    <location>
        <begin position="12"/>
        <end position="31"/>
    </location>
</feature>
<feature type="transmembrane region" description="Helical" evidence="1">
    <location>
        <begin position="118"/>
        <end position="136"/>
    </location>
</feature>
<dbReference type="SUPFAM" id="SSF103501">
    <property type="entry name" value="Respiratory nitrate reductase 1 gamma chain"/>
    <property type="match status" value="1"/>
</dbReference>
<sequence>MNDVLFLQWVKGPLFSIAVMIFVIGIVLRFAEILSLGRAKNLAVPKSNPSLGGWREIGRRFKVDQGTFQQNKITVIAGYVFHVGLFIVMFLLAAHIALIKHSLGISWSNLPTPVVDMAAVLSMLALVVLLIDRLSQPVKRFLSRRNDYLVWVATFLPLLTGYMTYHHLGLSPQWLLGLHILSVEALLVLFPFSKLMHTFTLFLSRWYNGASMGLRGVKS</sequence>
<organism evidence="2">
    <name type="scientific">Candidatus Thiocaldithrix dubininis</name>
    <dbReference type="NCBI Taxonomy" id="3080823"/>
    <lineage>
        <taxon>Bacteria</taxon>
        <taxon>Pseudomonadati</taxon>
        <taxon>Pseudomonadota</taxon>
        <taxon>Gammaproteobacteria</taxon>
        <taxon>Thiotrichales</taxon>
        <taxon>Thiotrichaceae</taxon>
        <taxon>Candidatus Thiocaldithrix</taxon>
    </lineage>
</organism>
<proteinExistence type="predicted"/>
<evidence type="ECO:0000313" key="2">
    <source>
        <dbReference type="EMBL" id="WGZ91260.1"/>
    </source>
</evidence>
<reference evidence="2" key="1">
    <citation type="journal article" date="2023" name="Int. J. Mol. Sci.">
        <title>Metagenomics Revealed a New Genus 'Candidatus Thiocaldithrix dubininis' gen. nov., sp. nov. and a New Species 'Candidatus Thiothrix putei' sp. nov. in the Family Thiotrichaceae, Some Members of Which Have Traits of Both Na+- and H+-Motive Energetics.</title>
        <authorList>
            <person name="Ravin N.V."/>
            <person name="Muntyan M.S."/>
            <person name="Smolyakov D.D."/>
            <person name="Rudenko T.S."/>
            <person name="Beletsky A.V."/>
            <person name="Mardanov A.V."/>
            <person name="Grabovich M.Y."/>
        </authorList>
    </citation>
    <scope>NUCLEOTIDE SEQUENCE</scope>
    <source>
        <strain evidence="2">GKL-01</strain>
    </source>
</reference>
<reference evidence="2" key="2">
    <citation type="submission" date="2023-04" db="EMBL/GenBank/DDBJ databases">
        <authorList>
            <person name="Beletskiy A.V."/>
            <person name="Mardanov A.V."/>
            <person name="Ravin N.V."/>
        </authorList>
    </citation>
    <scope>NUCLEOTIDE SEQUENCE</scope>
    <source>
        <strain evidence="2">GKL-01</strain>
    </source>
</reference>
<evidence type="ECO:0008006" key="3">
    <source>
        <dbReference type="Google" id="ProtNLM"/>
    </source>
</evidence>
<accession>A0AA95KIP0</accession>
<dbReference type="InterPro" id="IPR036197">
    <property type="entry name" value="NarG-like_sf"/>
</dbReference>
<keyword evidence="1" id="KW-0812">Transmembrane</keyword>
<keyword evidence="1" id="KW-0472">Membrane</keyword>
<feature type="transmembrane region" description="Helical" evidence="1">
    <location>
        <begin position="76"/>
        <end position="98"/>
    </location>
</feature>
<gene>
    <name evidence="2" type="ORF">QJT80_02025</name>
</gene>
<dbReference type="AlphaFoldDB" id="A0AA95KIP0"/>
<name>A0AA95KIP0_9GAMM</name>
<evidence type="ECO:0000256" key="1">
    <source>
        <dbReference type="SAM" id="Phobius"/>
    </source>
</evidence>